<feature type="domain" description="Fatty acid desaturase" evidence="13">
    <location>
        <begin position="111"/>
        <end position="338"/>
    </location>
</feature>
<evidence type="ECO:0000313" key="15">
    <source>
        <dbReference type="Proteomes" id="UP001595533"/>
    </source>
</evidence>
<name>A0ABV7JH91_9GAMM</name>
<keyword evidence="3" id="KW-1003">Cell membrane</keyword>
<feature type="transmembrane region" description="Helical" evidence="12">
    <location>
        <begin position="111"/>
        <end position="131"/>
    </location>
</feature>
<comment type="similarity">
    <text evidence="2">Belongs to the fatty acid desaturase type 1 family. AlkB subfamily.</text>
</comment>
<keyword evidence="11 12" id="KW-0472">Membrane</keyword>
<gene>
    <name evidence="14" type="ORF">ACFODZ_14470</name>
</gene>
<sequence>MKITKAKTPQKPKKYLWILSTLLPLLGLSGVGTYQFTGQSWTLVIPLLFIYLVIPGLDLLFSTDESNPDERQITSLEHNAFYNWVLYLMLPLHLLVFMTLIYFMVTQPLDVWQQALLLLTLGVFGGLAVNLGHELGHKKDRLSKMLAKLSLATGAYGHFNIEHNAGHHRQVATPEDSASARLGESIYRFALREYPGGIKRAWSIETQRLGRQGKRWYAFDNQILQAYAMTVMIYAGMTVWLGWSALMIMMLHAPIVWWQLTSANYIEHYGLLRQKRDNGQYQRCEPRHSWNSNHLISNLVLFHLQRHSDHHANPARHYQSLRHFAEAPQLPTGYMGMFLLAYVPPLWFRVMDEKLLKMHDGDRSLINCMH</sequence>
<protein>
    <submittedName>
        <fullName evidence="14">Alkane 1-monooxygenase</fullName>
    </submittedName>
</protein>
<evidence type="ECO:0000256" key="7">
    <source>
        <dbReference type="ARBA" id="ARBA00022989"/>
    </source>
</evidence>
<dbReference type="RefSeq" id="WP_077412689.1">
    <property type="nucleotide sequence ID" value="NZ_JBHRTS010000008.1"/>
</dbReference>
<accession>A0ABV7JH91</accession>
<keyword evidence="5 12" id="KW-0812">Transmembrane</keyword>
<evidence type="ECO:0000256" key="1">
    <source>
        <dbReference type="ARBA" id="ARBA00004429"/>
    </source>
</evidence>
<feature type="transmembrane region" description="Helical" evidence="12">
    <location>
        <begin position="231"/>
        <end position="255"/>
    </location>
</feature>
<evidence type="ECO:0000256" key="12">
    <source>
        <dbReference type="SAM" id="Phobius"/>
    </source>
</evidence>
<keyword evidence="10" id="KW-0503">Monooxygenase</keyword>
<feature type="transmembrane region" description="Helical" evidence="12">
    <location>
        <begin position="81"/>
        <end position="105"/>
    </location>
</feature>
<dbReference type="Pfam" id="PF00487">
    <property type="entry name" value="FA_desaturase"/>
    <property type="match status" value="1"/>
</dbReference>
<dbReference type="CDD" id="cd03512">
    <property type="entry name" value="Alkane-hydroxylase"/>
    <property type="match status" value="1"/>
</dbReference>
<dbReference type="PANTHER" id="PTHR38674:SF1">
    <property type="entry name" value="ALKANE 1-MONOOXYGENASE 1"/>
    <property type="match status" value="1"/>
</dbReference>
<evidence type="ECO:0000256" key="6">
    <source>
        <dbReference type="ARBA" id="ARBA00022723"/>
    </source>
</evidence>
<evidence type="ECO:0000256" key="3">
    <source>
        <dbReference type="ARBA" id="ARBA00022475"/>
    </source>
</evidence>
<evidence type="ECO:0000256" key="9">
    <source>
        <dbReference type="ARBA" id="ARBA00023004"/>
    </source>
</evidence>
<evidence type="ECO:0000256" key="4">
    <source>
        <dbReference type="ARBA" id="ARBA00022519"/>
    </source>
</evidence>
<evidence type="ECO:0000313" key="14">
    <source>
        <dbReference type="EMBL" id="MFC3195456.1"/>
    </source>
</evidence>
<reference evidence="15" key="1">
    <citation type="journal article" date="2019" name="Int. J. Syst. Evol. Microbiol.">
        <title>The Global Catalogue of Microorganisms (GCM) 10K type strain sequencing project: providing services to taxonomists for standard genome sequencing and annotation.</title>
        <authorList>
            <consortium name="The Broad Institute Genomics Platform"/>
            <consortium name="The Broad Institute Genome Sequencing Center for Infectious Disease"/>
            <person name="Wu L."/>
            <person name="Ma J."/>
        </authorList>
    </citation>
    <scope>NUCLEOTIDE SEQUENCE [LARGE SCALE GENOMIC DNA]</scope>
    <source>
        <strain evidence="15">KCTC 42953</strain>
    </source>
</reference>
<evidence type="ECO:0000256" key="2">
    <source>
        <dbReference type="ARBA" id="ARBA00010823"/>
    </source>
</evidence>
<keyword evidence="7 12" id="KW-1133">Transmembrane helix</keyword>
<evidence type="ECO:0000256" key="5">
    <source>
        <dbReference type="ARBA" id="ARBA00022692"/>
    </source>
</evidence>
<keyword evidence="6" id="KW-0479">Metal-binding</keyword>
<evidence type="ECO:0000256" key="8">
    <source>
        <dbReference type="ARBA" id="ARBA00023002"/>
    </source>
</evidence>
<feature type="transmembrane region" description="Helical" evidence="12">
    <location>
        <begin position="330"/>
        <end position="348"/>
    </location>
</feature>
<dbReference type="InterPro" id="IPR005804">
    <property type="entry name" value="FA_desaturase_dom"/>
</dbReference>
<evidence type="ECO:0000259" key="13">
    <source>
        <dbReference type="Pfam" id="PF00487"/>
    </source>
</evidence>
<keyword evidence="9" id="KW-0408">Iron</keyword>
<comment type="caution">
    <text evidence="14">The sequence shown here is derived from an EMBL/GenBank/DDBJ whole genome shotgun (WGS) entry which is preliminary data.</text>
</comment>
<organism evidence="14 15">
    <name type="scientific">Marinicella sediminis</name>
    <dbReference type="NCBI Taxonomy" id="1792834"/>
    <lineage>
        <taxon>Bacteria</taxon>
        <taxon>Pseudomonadati</taxon>
        <taxon>Pseudomonadota</taxon>
        <taxon>Gammaproteobacteria</taxon>
        <taxon>Lysobacterales</taxon>
        <taxon>Marinicellaceae</taxon>
        <taxon>Marinicella</taxon>
    </lineage>
</organism>
<comment type="subcellular location">
    <subcellularLocation>
        <location evidence="1">Cell inner membrane</location>
        <topology evidence="1">Multi-pass membrane protein</topology>
    </subcellularLocation>
</comment>
<keyword evidence="8" id="KW-0560">Oxidoreductase</keyword>
<dbReference type="Proteomes" id="UP001595533">
    <property type="component" value="Unassembled WGS sequence"/>
</dbReference>
<keyword evidence="15" id="KW-1185">Reference proteome</keyword>
<dbReference type="InterPro" id="IPR033885">
    <property type="entry name" value="AlkB/XylM"/>
</dbReference>
<dbReference type="PANTHER" id="PTHR38674">
    <property type="entry name" value="ALKANE 1-MONOOXYGENASE 1"/>
    <property type="match status" value="1"/>
</dbReference>
<evidence type="ECO:0000256" key="11">
    <source>
        <dbReference type="ARBA" id="ARBA00023136"/>
    </source>
</evidence>
<keyword evidence="4" id="KW-0997">Cell inner membrane</keyword>
<evidence type="ECO:0000256" key="10">
    <source>
        <dbReference type="ARBA" id="ARBA00023033"/>
    </source>
</evidence>
<proteinExistence type="inferred from homology"/>
<feature type="transmembrane region" description="Helical" evidence="12">
    <location>
        <begin position="43"/>
        <end position="61"/>
    </location>
</feature>
<dbReference type="EMBL" id="JBHRTS010000008">
    <property type="protein sequence ID" value="MFC3195456.1"/>
    <property type="molecule type" value="Genomic_DNA"/>
</dbReference>